<evidence type="ECO:0000313" key="2">
    <source>
        <dbReference type="Proteomes" id="UP000028500"/>
    </source>
</evidence>
<keyword evidence="2" id="KW-1185">Reference proteome</keyword>
<reference evidence="1" key="1">
    <citation type="submission" date="2013-07" db="EMBL/GenBank/DDBJ databases">
        <title>Sub-species coevolution in mutualistic symbiosis.</title>
        <authorList>
            <person name="Murfin K."/>
            <person name="Klassen J."/>
            <person name="Lee M."/>
            <person name="Forst S."/>
            <person name="Stock P."/>
            <person name="Goodrich-Blair H."/>
        </authorList>
    </citation>
    <scope>NUCLEOTIDE SEQUENCE [LARGE SCALE GENOMIC DNA]</scope>
    <source>
        <strain evidence="1">Kraussei Quebec</strain>
    </source>
</reference>
<dbReference type="Proteomes" id="UP000028500">
    <property type="component" value="Unassembled WGS sequence"/>
</dbReference>
<comment type="caution">
    <text evidence="1">The sequence shown here is derived from an EMBL/GenBank/DDBJ whole genome shotgun (WGS) entry which is preliminary data.</text>
</comment>
<name>A0A077PH52_XENBV</name>
<dbReference type="AlphaFoldDB" id="A0A077PH52"/>
<evidence type="ECO:0000313" key="1">
    <source>
        <dbReference type="EMBL" id="CDH20016.1"/>
    </source>
</evidence>
<organism evidence="1 2">
    <name type="scientific">Xenorhabdus bovienii str. kraussei Quebec</name>
    <dbReference type="NCBI Taxonomy" id="1398203"/>
    <lineage>
        <taxon>Bacteria</taxon>
        <taxon>Pseudomonadati</taxon>
        <taxon>Pseudomonadota</taxon>
        <taxon>Gammaproteobacteria</taxon>
        <taxon>Enterobacterales</taxon>
        <taxon>Morganellaceae</taxon>
        <taxon>Xenorhabdus</taxon>
    </lineage>
</organism>
<protein>
    <submittedName>
        <fullName evidence="1">Uncharacterized protein</fullName>
    </submittedName>
</protein>
<gene>
    <name evidence="1" type="ORF">XBKQ1_2380041</name>
</gene>
<dbReference type="EMBL" id="CBSY010000155">
    <property type="protein sequence ID" value="CDH20016.1"/>
    <property type="molecule type" value="Genomic_DNA"/>
</dbReference>
<sequence length="45" mass="5471">MRYMQYCLHNHIPVLAFKTSPILMDIYFQYQNIFLKKEATKKSLC</sequence>
<accession>A0A077PH52</accession>
<proteinExistence type="predicted"/>
<dbReference type="HOGENOM" id="CLU_3207097_0_0_6"/>